<comment type="similarity">
    <text evidence="10">Belongs to the PlsX family.</text>
</comment>
<comment type="subunit">
    <text evidence="9 10">Homodimer. Probably interacts with PlsY.</text>
</comment>
<dbReference type="EMBL" id="JABZEC010000006">
    <property type="protein sequence ID" value="NVY96979.1"/>
    <property type="molecule type" value="Genomic_DNA"/>
</dbReference>
<dbReference type="GO" id="GO:0008654">
    <property type="term" value="P:phospholipid biosynthetic process"/>
    <property type="evidence" value="ECO:0007669"/>
    <property type="project" value="UniProtKB-KW"/>
</dbReference>
<keyword evidence="3 10" id="KW-0444">Lipid biosynthesis</keyword>
<dbReference type="AlphaFoldDB" id="A0A850R1J0"/>
<dbReference type="GO" id="GO:0043811">
    <property type="term" value="F:phosphate:acyl-[acyl carrier protein] acyltransferase activity"/>
    <property type="evidence" value="ECO:0007669"/>
    <property type="project" value="UniProtKB-UniRule"/>
</dbReference>
<dbReference type="GO" id="GO:0005737">
    <property type="term" value="C:cytoplasm"/>
    <property type="evidence" value="ECO:0007669"/>
    <property type="project" value="UniProtKB-SubCell"/>
</dbReference>
<evidence type="ECO:0000256" key="7">
    <source>
        <dbReference type="ARBA" id="ARBA00023264"/>
    </source>
</evidence>
<evidence type="ECO:0000256" key="1">
    <source>
        <dbReference type="ARBA" id="ARBA00001232"/>
    </source>
</evidence>
<evidence type="ECO:0000256" key="10">
    <source>
        <dbReference type="HAMAP-Rule" id="MF_00019"/>
    </source>
</evidence>
<comment type="caution">
    <text evidence="11">The sequence shown here is derived from an EMBL/GenBank/DDBJ whole genome shotgun (WGS) entry which is preliminary data.</text>
</comment>
<evidence type="ECO:0000256" key="6">
    <source>
        <dbReference type="ARBA" id="ARBA00023209"/>
    </source>
</evidence>
<comment type="catalytic activity">
    <reaction evidence="1 10">
        <text>a fatty acyl-[ACP] + phosphate = an acyl phosphate + holo-[ACP]</text>
        <dbReference type="Rhea" id="RHEA:42292"/>
        <dbReference type="Rhea" id="RHEA-COMP:9685"/>
        <dbReference type="Rhea" id="RHEA-COMP:14125"/>
        <dbReference type="ChEBI" id="CHEBI:43474"/>
        <dbReference type="ChEBI" id="CHEBI:59918"/>
        <dbReference type="ChEBI" id="CHEBI:64479"/>
        <dbReference type="ChEBI" id="CHEBI:138651"/>
        <dbReference type="EC" id="2.3.1.274"/>
    </reaction>
</comment>
<keyword evidence="6 10" id="KW-0594">Phospholipid biosynthesis</keyword>
<dbReference type="HAMAP" id="MF_00019">
    <property type="entry name" value="PlsX"/>
    <property type="match status" value="1"/>
</dbReference>
<dbReference type="Proteomes" id="UP000563523">
    <property type="component" value="Unassembled WGS sequence"/>
</dbReference>
<comment type="function">
    <text evidence="10">Catalyzes the reversible formation of acyl-phosphate (acyl-PO(4)) from acyl-[acyl-carrier-protein] (acyl-ACP). This enzyme utilizes acyl-ACP as fatty acyl donor, but not acyl-CoA.</text>
</comment>
<keyword evidence="12" id="KW-1185">Reference proteome</keyword>
<evidence type="ECO:0000256" key="8">
    <source>
        <dbReference type="ARBA" id="ARBA00024069"/>
    </source>
</evidence>
<evidence type="ECO:0000256" key="3">
    <source>
        <dbReference type="ARBA" id="ARBA00022516"/>
    </source>
</evidence>
<dbReference type="InterPro" id="IPR003664">
    <property type="entry name" value="FA_synthesis"/>
</dbReference>
<comment type="subcellular location">
    <subcellularLocation>
        <location evidence="10">Cytoplasm</location>
    </subcellularLocation>
    <text evidence="10">Associated with the membrane possibly through PlsY.</text>
</comment>
<dbReference type="Pfam" id="PF02504">
    <property type="entry name" value="FA_synthesis"/>
    <property type="match status" value="1"/>
</dbReference>
<proteinExistence type="inferred from homology"/>
<keyword evidence="4 10" id="KW-0808">Transferase</keyword>
<dbReference type="InterPro" id="IPR012281">
    <property type="entry name" value="Phospholipid_synth_PlsX-like"/>
</dbReference>
<keyword evidence="7 10" id="KW-1208">Phospholipid metabolism</keyword>
<sequence>MKIAVDTMGGDYAPKVVVEGVERARNEFSDLEFLLFGDQEQIKKYLQDSKRITVVHTKSEILGTDEPMKAIRKKKDSSMVLAAQAVKDQKADALFSLGNTGALMAAGIFIIGRLKNIARPALMPTLPAMSDQPGICYLDAGANAEVKVSYLEQWAVMASFYAREVLGVAKPRVGLLNNGSEYDKGDRLHQEAYQALKELASVNFVGNVEADNLLKGVADVVVTDGFTGNAVLKATEGSVKILISQLKQALLTQGLRSKLGALLAKPALKSIKDTFDVSAYGGAVLMGVKAPVVKSHGSSDARTIYYALVQLRLMYNKGMLMQVMTYFDQQKKES</sequence>
<evidence type="ECO:0000256" key="9">
    <source>
        <dbReference type="ARBA" id="ARBA00046608"/>
    </source>
</evidence>
<dbReference type="PANTHER" id="PTHR30100">
    <property type="entry name" value="FATTY ACID/PHOSPHOLIPID SYNTHESIS PROTEIN PLSX"/>
    <property type="match status" value="1"/>
</dbReference>
<evidence type="ECO:0000313" key="12">
    <source>
        <dbReference type="Proteomes" id="UP000563523"/>
    </source>
</evidence>
<evidence type="ECO:0000313" key="11">
    <source>
        <dbReference type="EMBL" id="NVY96979.1"/>
    </source>
</evidence>
<protein>
    <recommendedName>
        <fullName evidence="8 10">Phosphate acyltransferase</fullName>
        <ecNumber evidence="8 10">2.3.1.274</ecNumber>
    </recommendedName>
    <alternativeName>
        <fullName evidence="10">Acyl-ACP phosphotransacylase</fullName>
    </alternativeName>
    <alternativeName>
        <fullName evidence="10">Acyl-[acyl-carrier-protein]--phosphate acyltransferase</fullName>
    </alternativeName>
    <alternativeName>
        <fullName evidence="10">Phosphate-acyl-ACP acyltransferase</fullName>
    </alternativeName>
</protein>
<comment type="pathway">
    <text evidence="10">Lipid metabolism; phospholipid metabolism.</text>
</comment>
<evidence type="ECO:0000256" key="4">
    <source>
        <dbReference type="ARBA" id="ARBA00022679"/>
    </source>
</evidence>
<dbReference type="UniPathway" id="UPA00085"/>
<reference evidence="11 12" key="1">
    <citation type="submission" date="2020-06" db="EMBL/GenBank/DDBJ databases">
        <authorList>
            <person name="Kang J."/>
        </authorList>
    </citation>
    <scope>NUCLEOTIDE SEQUENCE [LARGE SCALE GENOMIC DNA]</scope>
    <source>
        <strain evidence="11 12">DCY120</strain>
    </source>
</reference>
<dbReference type="Gene3D" id="3.40.718.10">
    <property type="entry name" value="Isopropylmalate Dehydrogenase"/>
    <property type="match status" value="1"/>
</dbReference>
<organism evidence="11 12">
    <name type="scientific">Bombilactobacillus apium</name>
    <dbReference type="NCBI Taxonomy" id="2675299"/>
    <lineage>
        <taxon>Bacteria</taxon>
        <taxon>Bacillati</taxon>
        <taxon>Bacillota</taxon>
        <taxon>Bacilli</taxon>
        <taxon>Lactobacillales</taxon>
        <taxon>Lactobacillaceae</taxon>
        <taxon>Bombilactobacillus</taxon>
    </lineage>
</organism>
<dbReference type="NCBIfam" id="TIGR00182">
    <property type="entry name" value="plsX"/>
    <property type="match status" value="1"/>
</dbReference>
<keyword evidence="2 10" id="KW-0963">Cytoplasm</keyword>
<name>A0A850R1J0_9LACO</name>
<keyword evidence="11" id="KW-0012">Acyltransferase</keyword>
<dbReference type="GO" id="GO:0006633">
    <property type="term" value="P:fatty acid biosynthetic process"/>
    <property type="evidence" value="ECO:0007669"/>
    <property type="project" value="UniProtKB-UniRule"/>
</dbReference>
<dbReference type="SUPFAM" id="SSF53659">
    <property type="entry name" value="Isocitrate/Isopropylmalate dehydrogenase-like"/>
    <property type="match status" value="1"/>
</dbReference>
<keyword evidence="5 10" id="KW-0443">Lipid metabolism</keyword>
<dbReference type="PANTHER" id="PTHR30100:SF1">
    <property type="entry name" value="PHOSPHATE ACYLTRANSFERASE"/>
    <property type="match status" value="1"/>
</dbReference>
<gene>
    <name evidence="10 11" type="primary">plsX</name>
    <name evidence="11" type="ORF">HU830_07420</name>
</gene>
<evidence type="ECO:0000256" key="2">
    <source>
        <dbReference type="ARBA" id="ARBA00022490"/>
    </source>
</evidence>
<accession>A0A850R1J0</accession>
<evidence type="ECO:0000256" key="5">
    <source>
        <dbReference type="ARBA" id="ARBA00023098"/>
    </source>
</evidence>
<dbReference type="PIRSF" id="PIRSF002465">
    <property type="entry name" value="Phsphlp_syn_PlsX"/>
    <property type="match status" value="1"/>
</dbReference>
<dbReference type="RefSeq" id="WP_176943132.1">
    <property type="nucleotide sequence ID" value="NZ_JABZEC010000006.1"/>
</dbReference>
<dbReference type="EC" id="2.3.1.274" evidence="8 10"/>